<sequence>MWLLFGWTGLSLSLFRPFGTLHNALENTTYNLLENNEEDKQLLEQAVASPDIKGIVGSGERLAKLENILHNWTVQIQLVLNEAEQIRREADDVGPAAELAYWRMRMAKFNRLLEQLVSPEVRTVTVALSFAKSRGMKLWSELNNKITDAANEAKTNVRFLTNLDKFLGPLAKNGPIQLTEQIPGLLNAIRMIYEISHYYNTPERMTSLMVKVTNQMITSCRKYIYQGVSRIWDLPR</sequence>
<dbReference type="GO" id="GO:0007018">
    <property type="term" value="P:microtubule-based movement"/>
    <property type="evidence" value="ECO:0007669"/>
    <property type="project" value="InterPro"/>
</dbReference>
<accession>A0A3P7ND44</accession>
<dbReference type="AlphaFoldDB" id="A0A3P7ND44"/>
<evidence type="ECO:0000256" key="1">
    <source>
        <dbReference type="SAM" id="SignalP"/>
    </source>
</evidence>
<organism evidence="3 4">
    <name type="scientific">Dibothriocephalus latus</name>
    <name type="common">Fish tapeworm</name>
    <name type="synonym">Diphyllobothrium latum</name>
    <dbReference type="NCBI Taxonomy" id="60516"/>
    <lineage>
        <taxon>Eukaryota</taxon>
        <taxon>Metazoa</taxon>
        <taxon>Spiralia</taxon>
        <taxon>Lophotrochozoa</taxon>
        <taxon>Platyhelminthes</taxon>
        <taxon>Cestoda</taxon>
        <taxon>Eucestoda</taxon>
        <taxon>Diphyllobothriidea</taxon>
        <taxon>Diphyllobothriidae</taxon>
        <taxon>Dibothriocephalus</taxon>
    </lineage>
</organism>
<feature type="signal peptide" evidence="1">
    <location>
        <begin position="1"/>
        <end position="15"/>
    </location>
</feature>
<reference evidence="3 4" key="1">
    <citation type="submission" date="2018-11" db="EMBL/GenBank/DDBJ databases">
        <authorList>
            <consortium name="Pathogen Informatics"/>
        </authorList>
    </citation>
    <scope>NUCLEOTIDE SEQUENCE [LARGE SCALE GENOMIC DNA]</scope>
</reference>
<dbReference type="GO" id="GO:0045505">
    <property type="term" value="F:dynein intermediate chain binding"/>
    <property type="evidence" value="ECO:0007669"/>
    <property type="project" value="InterPro"/>
</dbReference>
<dbReference type="PANTHER" id="PTHR46532:SF13">
    <property type="entry name" value="CYTOPLASMIC DYNEIN 1 HEAVY CHAIN 1"/>
    <property type="match status" value="1"/>
</dbReference>
<feature type="domain" description="Dynein heavy chain tail" evidence="2">
    <location>
        <begin position="63"/>
        <end position="233"/>
    </location>
</feature>
<name>A0A3P7ND44_DIBLA</name>
<dbReference type="PANTHER" id="PTHR46532">
    <property type="entry name" value="MALE FERTILITY FACTOR KL5"/>
    <property type="match status" value="1"/>
</dbReference>
<dbReference type="GO" id="GO:0005858">
    <property type="term" value="C:axonemal dynein complex"/>
    <property type="evidence" value="ECO:0007669"/>
    <property type="project" value="TreeGrafter"/>
</dbReference>
<dbReference type="GO" id="GO:0051959">
    <property type="term" value="F:dynein light intermediate chain binding"/>
    <property type="evidence" value="ECO:0007669"/>
    <property type="project" value="InterPro"/>
</dbReference>
<dbReference type="InterPro" id="IPR026983">
    <property type="entry name" value="DHC"/>
</dbReference>
<protein>
    <recommendedName>
        <fullName evidence="2">Dynein heavy chain tail domain-containing protein</fullName>
    </recommendedName>
</protein>
<evidence type="ECO:0000313" key="4">
    <source>
        <dbReference type="Proteomes" id="UP000281553"/>
    </source>
</evidence>
<dbReference type="OrthoDB" id="286107at2759"/>
<evidence type="ECO:0000259" key="2">
    <source>
        <dbReference type="Pfam" id="PF08385"/>
    </source>
</evidence>
<dbReference type="Pfam" id="PF08385">
    <property type="entry name" value="DHC_N1"/>
    <property type="match status" value="1"/>
</dbReference>
<keyword evidence="1" id="KW-0732">Signal</keyword>
<evidence type="ECO:0000313" key="3">
    <source>
        <dbReference type="EMBL" id="VDN34973.1"/>
    </source>
</evidence>
<feature type="chain" id="PRO_5018205167" description="Dynein heavy chain tail domain-containing protein" evidence="1">
    <location>
        <begin position="16"/>
        <end position="236"/>
    </location>
</feature>
<proteinExistence type="predicted"/>
<dbReference type="InterPro" id="IPR013594">
    <property type="entry name" value="Dynein_heavy_tail"/>
</dbReference>
<dbReference type="Proteomes" id="UP000281553">
    <property type="component" value="Unassembled WGS sequence"/>
</dbReference>
<dbReference type="EMBL" id="UYRU01086267">
    <property type="protein sequence ID" value="VDN34973.1"/>
    <property type="molecule type" value="Genomic_DNA"/>
</dbReference>
<gene>
    <name evidence="3" type="ORF">DILT_LOCUS16651</name>
</gene>
<keyword evidence="4" id="KW-1185">Reference proteome</keyword>